<keyword evidence="3" id="KW-1185">Reference proteome</keyword>
<reference evidence="3" key="1">
    <citation type="submission" date="2018-07" db="EMBL/GenBank/DDBJ databases">
        <authorList>
            <person name="Safronova V.I."/>
            <person name="Chirak E.R."/>
            <person name="Sazanova A.L."/>
        </authorList>
    </citation>
    <scope>NUCLEOTIDE SEQUENCE [LARGE SCALE GENOMIC DNA]</scope>
    <source>
        <strain evidence="3">RCAM04685</strain>
    </source>
</reference>
<gene>
    <name evidence="2" type="ORF">DWE98_17225</name>
</gene>
<comment type="caution">
    <text evidence="2">The sequence shown here is derived from an EMBL/GenBank/DDBJ whole genome shotgun (WGS) entry which is preliminary data.</text>
</comment>
<dbReference type="AlphaFoldDB" id="A0A370L397"/>
<dbReference type="EMBL" id="QQTP01000009">
    <property type="protein sequence ID" value="RDJ22912.1"/>
    <property type="molecule type" value="Genomic_DNA"/>
</dbReference>
<accession>A0A370L397</accession>
<feature type="signal peptide" evidence="1">
    <location>
        <begin position="1"/>
        <end position="24"/>
    </location>
</feature>
<organism evidence="2 3">
    <name type="scientific">Bosea caraganae</name>
    <dbReference type="NCBI Taxonomy" id="2763117"/>
    <lineage>
        <taxon>Bacteria</taxon>
        <taxon>Pseudomonadati</taxon>
        <taxon>Pseudomonadota</taxon>
        <taxon>Alphaproteobacteria</taxon>
        <taxon>Hyphomicrobiales</taxon>
        <taxon>Boseaceae</taxon>
        <taxon>Bosea</taxon>
    </lineage>
</organism>
<evidence type="ECO:0000256" key="1">
    <source>
        <dbReference type="SAM" id="SignalP"/>
    </source>
</evidence>
<dbReference type="OrthoDB" id="8023482at2"/>
<dbReference type="RefSeq" id="WP_114830523.1">
    <property type="nucleotide sequence ID" value="NZ_QQTO01000012.1"/>
</dbReference>
<feature type="chain" id="PRO_5030068320" description="DUF995 domain-containing protein" evidence="1">
    <location>
        <begin position="25"/>
        <end position="161"/>
    </location>
</feature>
<evidence type="ECO:0000313" key="3">
    <source>
        <dbReference type="Proteomes" id="UP000255207"/>
    </source>
</evidence>
<dbReference type="Proteomes" id="UP000255207">
    <property type="component" value="Unassembled WGS sequence"/>
</dbReference>
<name>A0A370L397_9HYPH</name>
<keyword evidence="1" id="KW-0732">Signal</keyword>
<sequence length="161" mass="17970">MRTGWVIAFVVAMLLHGLAAPVQAEDRMSGEDIRRTFEGHTVSGRFKDGKFFSEYHDANGQAVGHNGNVPNTDACWTIKDDQICYYYGAQEQQRVHCYRVQPIGKLLHLHHTVSSSYDAFVTAEPGNPRHLSDNGKPWYCGGLISQAPEQGVPQSRRLAAR</sequence>
<protein>
    <recommendedName>
        <fullName evidence="4">DUF995 domain-containing protein</fullName>
    </recommendedName>
</protein>
<evidence type="ECO:0000313" key="2">
    <source>
        <dbReference type="EMBL" id="RDJ22912.1"/>
    </source>
</evidence>
<evidence type="ECO:0008006" key="4">
    <source>
        <dbReference type="Google" id="ProtNLM"/>
    </source>
</evidence>
<proteinExistence type="predicted"/>